<dbReference type="RefSeq" id="WP_115833314.1">
    <property type="nucleotide sequence ID" value="NZ_QNUL01000026.1"/>
</dbReference>
<evidence type="ECO:0000313" key="2">
    <source>
        <dbReference type="Proteomes" id="UP000256373"/>
    </source>
</evidence>
<dbReference type="EMBL" id="QNUL01000026">
    <property type="protein sequence ID" value="REA57626.1"/>
    <property type="molecule type" value="Genomic_DNA"/>
</dbReference>
<gene>
    <name evidence="1" type="ORF">DSL64_23085</name>
</gene>
<dbReference type="Proteomes" id="UP000256373">
    <property type="component" value="Unassembled WGS sequence"/>
</dbReference>
<keyword evidence="2" id="KW-1185">Reference proteome</keyword>
<organism evidence="1 2">
    <name type="scientific">Dyadobacter luteus</name>
    <dbReference type="NCBI Taxonomy" id="2259619"/>
    <lineage>
        <taxon>Bacteria</taxon>
        <taxon>Pseudomonadati</taxon>
        <taxon>Bacteroidota</taxon>
        <taxon>Cytophagia</taxon>
        <taxon>Cytophagales</taxon>
        <taxon>Spirosomataceae</taxon>
        <taxon>Dyadobacter</taxon>
    </lineage>
</organism>
<evidence type="ECO:0000313" key="1">
    <source>
        <dbReference type="EMBL" id="REA57626.1"/>
    </source>
</evidence>
<comment type="caution">
    <text evidence="1">The sequence shown here is derived from an EMBL/GenBank/DDBJ whole genome shotgun (WGS) entry which is preliminary data.</text>
</comment>
<proteinExistence type="predicted"/>
<name>A0A3D8Y509_9BACT</name>
<sequence length="158" mass="18094">MEHAAAREFVSKVASLWKAQQRRAFLYKEALKKDNVSSLRKTLSQGYFSALLFQKEIQGVYDYVKCLLTDEDLEKQGAEVMISDQLSDTEEESQIVNRLITVESTILESYHSLEGHLEYATETKSILSDHLERISDFYRILSKYQREHTGNLPIAGAA</sequence>
<evidence type="ECO:0008006" key="3">
    <source>
        <dbReference type="Google" id="ProtNLM"/>
    </source>
</evidence>
<protein>
    <recommendedName>
        <fullName evidence="3">DUF2383 domain-containing protein</fullName>
    </recommendedName>
</protein>
<reference evidence="1 2" key="1">
    <citation type="submission" date="2018-07" db="EMBL/GenBank/DDBJ databases">
        <title>Dyadobacter roseus sp. nov., isolated from rose rhizosphere soil.</title>
        <authorList>
            <person name="Chen L."/>
        </authorList>
    </citation>
    <scope>NUCLEOTIDE SEQUENCE [LARGE SCALE GENOMIC DNA]</scope>
    <source>
        <strain evidence="1 2">RS19</strain>
    </source>
</reference>
<dbReference type="OrthoDB" id="953370at2"/>
<accession>A0A3D8Y509</accession>
<dbReference type="AlphaFoldDB" id="A0A3D8Y509"/>